<accession>A0A6C0IIX9</accession>
<reference evidence="1" key="1">
    <citation type="journal article" date="2020" name="Nature">
        <title>Giant virus diversity and host interactions through global metagenomics.</title>
        <authorList>
            <person name="Schulz F."/>
            <person name="Roux S."/>
            <person name="Paez-Espino D."/>
            <person name="Jungbluth S."/>
            <person name="Walsh D.A."/>
            <person name="Denef V.J."/>
            <person name="McMahon K.D."/>
            <person name="Konstantinidis K.T."/>
            <person name="Eloe-Fadrosh E.A."/>
            <person name="Kyrpides N.C."/>
            <person name="Woyke T."/>
        </authorList>
    </citation>
    <scope>NUCLEOTIDE SEQUENCE</scope>
    <source>
        <strain evidence="1">GVMAG-M-3300023184-88</strain>
    </source>
</reference>
<organism evidence="1">
    <name type="scientific">viral metagenome</name>
    <dbReference type="NCBI Taxonomy" id="1070528"/>
    <lineage>
        <taxon>unclassified sequences</taxon>
        <taxon>metagenomes</taxon>
        <taxon>organismal metagenomes</taxon>
    </lineage>
</organism>
<dbReference type="EMBL" id="MN740183">
    <property type="protein sequence ID" value="QHT92376.1"/>
    <property type="molecule type" value="Genomic_DNA"/>
</dbReference>
<name>A0A6C0IIX9_9ZZZZ</name>
<protein>
    <submittedName>
        <fullName evidence="1">Uncharacterized protein</fullName>
    </submittedName>
</protein>
<evidence type="ECO:0000313" key="1">
    <source>
        <dbReference type="EMBL" id="QHT92376.1"/>
    </source>
</evidence>
<sequence length="247" mass="29710">MERTISLVTPHFQADLHLKDYYNDDYAGVSFYIGHKDSGQLSGMISIKGDYSGTINLQHMLSLQQSIFDDIQCGYDDTPRFGTEILKALIEFVRINYPMIHTMELTDLSYMDTIDLVIYSIMLYKQTWYEKRMKAYRIPKEEYNEYREQVELYASKKTKESVSWMEMQYNMIMSSYYTNSILHTYMKFFEETFHNTATFPDFFYRIGTVIPLNEQSAFYRRWVDEIVRIYITDDRSWSKRTWYIDIN</sequence>
<dbReference type="AlphaFoldDB" id="A0A6C0IIX9"/>
<proteinExistence type="predicted"/>